<keyword evidence="19" id="KW-1185">Reference proteome</keyword>
<feature type="compositionally biased region" description="Gly residues" evidence="14">
    <location>
        <begin position="616"/>
        <end position="625"/>
    </location>
</feature>
<evidence type="ECO:0000256" key="7">
    <source>
        <dbReference type="ARBA" id="ARBA00022882"/>
    </source>
</evidence>
<dbReference type="PANTHER" id="PTHR47735:SF8">
    <property type="entry name" value="POTASSIUM VOLTAGE-GATED CHANNEL SUBFAMILY KQT MEMBER 5"/>
    <property type="match status" value="1"/>
</dbReference>
<evidence type="ECO:0000256" key="9">
    <source>
        <dbReference type="ARBA" id="ARBA00022989"/>
    </source>
</evidence>
<feature type="domain" description="Potassium channel voltage dependent KCNQ C-terminal" evidence="17">
    <location>
        <begin position="371"/>
        <end position="480"/>
    </location>
</feature>
<evidence type="ECO:0000259" key="16">
    <source>
        <dbReference type="Pfam" id="PF00520"/>
    </source>
</evidence>
<feature type="transmembrane region" description="Helical" evidence="15">
    <location>
        <begin position="222"/>
        <end position="242"/>
    </location>
</feature>
<keyword evidence="3" id="KW-1003">Cell membrane</keyword>
<feature type="domain" description="Ion transport" evidence="16">
    <location>
        <begin position="117"/>
        <end position="311"/>
    </location>
</feature>
<feature type="region of interest" description="Disordered" evidence="14">
    <location>
        <begin position="1"/>
        <end position="29"/>
    </location>
</feature>
<evidence type="ECO:0000256" key="13">
    <source>
        <dbReference type="ARBA" id="ARBA00034430"/>
    </source>
</evidence>
<feature type="region of interest" description="Disordered" evidence="14">
    <location>
        <begin position="754"/>
        <end position="803"/>
    </location>
</feature>
<dbReference type="SUPFAM" id="SSF81324">
    <property type="entry name" value="Voltage-gated potassium channels"/>
    <property type="match status" value="1"/>
</dbReference>
<dbReference type="Gene3D" id="1.20.120.350">
    <property type="entry name" value="Voltage-gated potassium channels. Chain C"/>
    <property type="match status" value="1"/>
</dbReference>
<feature type="transmembrane region" description="Helical" evidence="15">
    <location>
        <begin position="283"/>
        <end position="308"/>
    </location>
</feature>
<evidence type="ECO:0000256" key="12">
    <source>
        <dbReference type="ARBA" id="ARBA00023303"/>
    </source>
</evidence>
<dbReference type="InterPro" id="IPR013821">
    <property type="entry name" value="K_chnl_volt-dep_KCNQ_C"/>
</dbReference>
<evidence type="ECO:0000256" key="2">
    <source>
        <dbReference type="ARBA" id="ARBA00022448"/>
    </source>
</evidence>
<dbReference type="InterPro" id="IPR005821">
    <property type="entry name" value="Ion_trans_dom"/>
</dbReference>
<evidence type="ECO:0000256" key="14">
    <source>
        <dbReference type="SAM" id="MobiDB-lite"/>
    </source>
</evidence>
<keyword evidence="8" id="KW-0630">Potassium</keyword>
<keyword evidence="12" id="KW-0407">Ion channel</keyword>
<dbReference type="Pfam" id="PF00520">
    <property type="entry name" value="Ion_trans"/>
    <property type="match status" value="1"/>
</dbReference>
<keyword evidence="11 15" id="KW-0472">Membrane</keyword>
<comment type="catalytic activity">
    <reaction evidence="13">
        <text>K(+)(in) = K(+)(out)</text>
        <dbReference type="Rhea" id="RHEA:29463"/>
        <dbReference type="ChEBI" id="CHEBI:29103"/>
    </reaction>
</comment>
<feature type="compositionally biased region" description="Low complexity" evidence="14">
    <location>
        <begin position="550"/>
        <end position="564"/>
    </location>
</feature>
<feature type="compositionally biased region" description="Low complexity" evidence="14">
    <location>
        <begin position="640"/>
        <end position="649"/>
    </location>
</feature>
<dbReference type="Pfam" id="PF03520">
    <property type="entry name" value="KCNQ_channel"/>
    <property type="match status" value="1"/>
</dbReference>
<dbReference type="PRINTS" id="PR01459">
    <property type="entry name" value="KCNQCHANNEL"/>
</dbReference>
<dbReference type="FunFam" id="1.10.287.70:FF:000016">
    <property type="entry name" value="Putative potassium voltage-gated channel subfamily KQT member 2"/>
    <property type="match status" value="1"/>
</dbReference>
<dbReference type="GO" id="GO:0005249">
    <property type="term" value="F:voltage-gated potassium channel activity"/>
    <property type="evidence" value="ECO:0007669"/>
    <property type="project" value="InterPro"/>
</dbReference>
<comment type="subcellular location">
    <subcellularLocation>
        <location evidence="1">Cell membrane</location>
        <topology evidence="1">Multi-pass membrane protein</topology>
    </subcellularLocation>
</comment>
<keyword evidence="7" id="KW-0851">Voltage-gated channel</keyword>
<reference evidence="18" key="1">
    <citation type="submission" date="2025-08" db="UniProtKB">
        <authorList>
            <consortium name="Ensembl"/>
        </authorList>
    </citation>
    <scope>IDENTIFICATION</scope>
</reference>
<evidence type="ECO:0000256" key="1">
    <source>
        <dbReference type="ARBA" id="ARBA00004651"/>
    </source>
</evidence>
<organism evidence="18 19">
    <name type="scientific">Sander lucioperca</name>
    <name type="common">Pike-perch</name>
    <name type="synonym">Perca lucioperca</name>
    <dbReference type="NCBI Taxonomy" id="283035"/>
    <lineage>
        <taxon>Eukaryota</taxon>
        <taxon>Metazoa</taxon>
        <taxon>Chordata</taxon>
        <taxon>Craniata</taxon>
        <taxon>Vertebrata</taxon>
        <taxon>Euteleostomi</taxon>
        <taxon>Actinopterygii</taxon>
        <taxon>Neopterygii</taxon>
        <taxon>Teleostei</taxon>
        <taxon>Neoteleostei</taxon>
        <taxon>Acanthomorphata</taxon>
        <taxon>Eupercaria</taxon>
        <taxon>Perciformes</taxon>
        <taxon>Percoidei</taxon>
        <taxon>Percidae</taxon>
        <taxon>Luciopercinae</taxon>
        <taxon>Sander</taxon>
    </lineage>
</organism>
<evidence type="ECO:0000256" key="6">
    <source>
        <dbReference type="ARBA" id="ARBA00022826"/>
    </source>
</evidence>
<dbReference type="Ensembl" id="ENSSLUT00000033054.1">
    <property type="protein sequence ID" value="ENSSLUP00000032032.1"/>
    <property type="gene ID" value="ENSSLUG00000014045.1"/>
</dbReference>
<dbReference type="GeneTree" id="ENSGT00940000155933"/>
<feature type="region of interest" description="Disordered" evidence="14">
    <location>
        <begin position="837"/>
        <end position="882"/>
    </location>
</feature>
<evidence type="ECO:0000256" key="15">
    <source>
        <dbReference type="SAM" id="Phobius"/>
    </source>
</evidence>
<dbReference type="GO" id="GO:0008076">
    <property type="term" value="C:voltage-gated potassium channel complex"/>
    <property type="evidence" value="ECO:0007669"/>
    <property type="project" value="TreeGrafter"/>
</dbReference>
<keyword evidence="10" id="KW-0406">Ion transport</keyword>
<feature type="compositionally biased region" description="Basic residues" evidence="14">
    <location>
        <begin position="568"/>
        <end position="587"/>
    </location>
</feature>
<feature type="compositionally biased region" description="Low complexity" evidence="14">
    <location>
        <begin position="766"/>
        <end position="777"/>
    </location>
</feature>
<dbReference type="PANTHER" id="PTHR47735">
    <property type="entry name" value="POTASSIUM VOLTAGE-GATED CHANNEL SUBFAMILY KQT MEMBER 4"/>
    <property type="match status" value="1"/>
</dbReference>
<keyword evidence="2" id="KW-0813">Transport</keyword>
<evidence type="ECO:0000256" key="4">
    <source>
        <dbReference type="ARBA" id="ARBA00022538"/>
    </source>
</evidence>
<keyword evidence="6" id="KW-0631">Potassium channel</keyword>
<evidence type="ECO:0000256" key="10">
    <source>
        <dbReference type="ARBA" id="ARBA00023065"/>
    </source>
</evidence>
<dbReference type="PRINTS" id="PR00169">
    <property type="entry name" value="KCHANNEL"/>
</dbReference>
<dbReference type="InterPro" id="IPR027359">
    <property type="entry name" value="Volt_channel_dom_sf"/>
</dbReference>
<evidence type="ECO:0000313" key="19">
    <source>
        <dbReference type="Proteomes" id="UP000694568"/>
    </source>
</evidence>
<dbReference type="Proteomes" id="UP000694568">
    <property type="component" value="Unplaced"/>
</dbReference>
<dbReference type="Gene3D" id="6.10.140.1910">
    <property type="match status" value="1"/>
</dbReference>
<evidence type="ECO:0000256" key="3">
    <source>
        <dbReference type="ARBA" id="ARBA00022475"/>
    </source>
</evidence>
<evidence type="ECO:0000313" key="18">
    <source>
        <dbReference type="Ensembl" id="ENSSLUP00000032032.1"/>
    </source>
</evidence>
<sequence>MPRNHSGDESGTGLWMRTSPGHRSEGYGLKDVESGRRMMNNAGDGLLSASTAAGAAGGSESLRGKQGARLSLLGKPLIYSAHSGRRNVRYRRLQNYLYNVLERPRTWAFIYHAFVSKLSEFVMIVVFGMEYIIRIWSAGCCCRYRGWQGRLRFARKPFCVIDIIVLIASVAVVSAGSQSNIFATSVLRSLRFLQILRMVRMDRRGGTWKLLGSVVYAHSKELVTAWYIGFLVLIFSSFLVYLVETKSNDEFATYADALWWGTITLTTIGYGDKTPKTWTGRMLSAGFALLGISFFALPAGILGSGFALKVQEQHRQKHFEKRRNPAAYLIQCVWRSYAADENSVSIATWKPHLKALHTCSPTKKEQGESTTRIMKFHVAKKKFKETLRPYDVKDVIEQYSAGHLDMLCRIKSLQTRVDQILGKGQIPLDKKIREKLLSDGDILEDMSMLGRVCKVERQVQSIESKLDSLLDIYRQVLRKGSSSALTLSSLPLFELEQTSDYHSSIFNKDLSSSTQVSSGGALPLGSNSHPSQGGLHLILAPPNELNLNLNASSSTGLTSSSFSPSPLPHHHHYRPHYHPHPHHHHHTQAQATTPESGTEEAVGSSPPILTPNSISGGEGGVGDGGFPLLARLPPPPPPSRSGGPSNLPRATSAEVSPDMEDFCGGLGMQLEGSSVGEDFGLGLGLGRLGQKLQGSANANGRLNTKDEGSWRRQMSLELQPLVPPAPGCCSVPSQMDRGLGKSMSVQDLMQAAPGTVQDAQHGHGLSSPSPSTSSDSPIGFHSCSQDPGGGRGGGGGGIGRSVGDGWGEEDLFISDRDLEAQGFEFLSLGPAEGHTYSSELLRTESSVGAGARSSNRSLASAHTASPSADNNELLNMPHVRLK</sequence>
<dbReference type="Gene3D" id="1.10.287.70">
    <property type="match status" value="1"/>
</dbReference>
<name>A0A8C9YYM3_SANLU</name>
<evidence type="ECO:0000256" key="11">
    <source>
        <dbReference type="ARBA" id="ARBA00023136"/>
    </source>
</evidence>
<feature type="compositionally biased region" description="Gly residues" evidence="14">
    <location>
        <begin position="787"/>
        <end position="803"/>
    </location>
</feature>
<keyword evidence="4" id="KW-0633">Potassium transport</keyword>
<proteinExistence type="predicted"/>
<dbReference type="AlphaFoldDB" id="A0A8C9YYM3"/>
<evidence type="ECO:0000259" key="17">
    <source>
        <dbReference type="Pfam" id="PF03520"/>
    </source>
</evidence>
<dbReference type="InterPro" id="IPR003937">
    <property type="entry name" value="K_chnl_volt-dep_KCNQ"/>
</dbReference>
<feature type="transmembrane region" description="Helical" evidence="15">
    <location>
        <begin position="153"/>
        <end position="175"/>
    </location>
</feature>
<evidence type="ECO:0000256" key="5">
    <source>
        <dbReference type="ARBA" id="ARBA00022692"/>
    </source>
</evidence>
<keyword evidence="5 15" id="KW-0812">Transmembrane</keyword>
<evidence type="ECO:0000256" key="8">
    <source>
        <dbReference type="ARBA" id="ARBA00022958"/>
    </source>
</evidence>
<feature type="compositionally biased region" description="Polar residues" evidence="14">
    <location>
        <begin position="837"/>
        <end position="873"/>
    </location>
</feature>
<gene>
    <name evidence="18" type="primary">LOC116039680</name>
</gene>
<reference evidence="18" key="2">
    <citation type="submission" date="2025-09" db="UniProtKB">
        <authorList>
            <consortium name="Ensembl"/>
        </authorList>
    </citation>
    <scope>IDENTIFICATION</scope>
</reference>
<feature type="transmembrane region" description="Helical" evidence="15">
    <location>
        <begin position="109"/>
        <end position="133"/>
    </location>
</feature>
<protein>
    <submittedName>
        <fullName evidence="18">Potassium voltage-gated channel, KQT-like subfamily, member 5b</fullName>
    </submittedName>
</protein>
<keyword evidence="9 15" id="KW-1133">Transmembrane helix</keyword>
<feature type="region of interest" description="Disordered" evidence="14">
    <location>
        <begin position="550"/>
        <end position="659"/>
    </location>
</feature>
<accession>A0A8C9YYM3</accession>